<sequence length="51" mass="5630">MFTGSQVRKRLKDAVLPKTDVIANNADDQALLKRFGLFGSSGIVFYDRQAA</sequence>
<comment type="caution">
    <text evidence="1">The sequence shown here is derived from an EMBL/GenBank/DDBJ whole genome shotgun (WGS) entry which is preliminary data.</text>
</comment>
<keyword evidence="2" id="KW-1185">Reference proteome</keyword>
<dbReference type="RefSeq" id="WP_166484977.1">
    <property type="nucleotide sequence ID" value="NZ_QICQ01000001.1"/>
</dbReference>
<evidence type="ECO:0000313" key="2">
    <source>
        <dbReference type="Proteomes" id="UP000247780"/>
    </source>
</evidence>
<proteinExistence type="predicted"/>
<name>A0ABX5MCQ5_9PROT</name>
<gene>
    <name evidence="1" type="ORF">C8R14_10138</name>
</gene>
<accession>A0ABX5MCQ5</accession>
<reference evidence="1 2" key="1">
    <citation type="submission" date="2018-04" db="EMBL/GenBank/DDBJ databases">
        <title>Active sludge and wastewater microbial communities from Klosterneuburg, Austria.</title>
        <authorList>
            <person name="Wagner M."/>
        </authorList>
    </citation>
    <scope>NUCLEOTIDE SEQUENCE [LARGE SCALE GENOMIC DNA]</scope>
    <source>
        <strain evidence="1 2">Nm 57</strain>
    </source>
</reference>
<evidence type="ECO:0000313" key="1">
    <source>
        <dbReference type="EMBL" id="PXV84157.1"/>
    </source>
</evidence>
<dbReference type="Proteomes" id="UP000247780">
    <property type="component" value="Unassembled WGS sequence"/>
</dbReference>
<dbReference type="EMBL" id="QICQ01000001">
    <property type="protein sequence ID" value="PXV84157.1"/>
    <property type="molecule type" value="Genomic_DNA"/>
</dbReference>
<organism evidence="1 2">
    <name type="scientific">Nitrosomonas eutropha</name>
    <dbReference type="NCBI Taxonomy" id="916"/>
    <lineage>
        <taxon>Bacteria</taxon>
        <taxon>Pseudomonadati</taxon>
        <taxon>Pseudomonadota</taxon>
        <taxon>Betaproteobacteria</taxon>
        <taxon>Nitrosomonadales</taxon>
        <taxon>Nitrosomonadaceae</taxon>
        <taxon>Nitrosomonas</taxon>
    </lineage>
</organism>
<protein>
    <submittedName>
        <fullName evidence="1">Uncharacterized protein</fullName>
    </submittedName>
</protein>